<evidence type="ECO:0000313" key="2">
    <source>
        <dbReference type="EMBL" id="CAF1708429.1"/>
    </source>
</evidence>
<dbReference type="AlphaFoldDB" id="A0A816IKD2"/>
<name>A0A816IKD2_BRANA</name>
<feature type="compositionally biased region" description="Low complexity" evidence="1">
    <location>
        <begin position="32"/>
        <end position="41"/>
    </location>
</feature>
<protein>
    <submittedName>
        <fullName evidence="2">(rape) hypothetical protein</fullName>
    </submittedName>
</protein>
<dbReference type="EMBL" id="HG994367">
    <property type="protein sequence ID" value="CAF1708429.1"/>
    <property type="molecule type" value="Genomic_DNA"/>
</dbReference>
<proteinExistence type="predicted"/>
<organism evidence="2">
    <name type="scientific">Brassica napus</name>
    <name type="common">Rape</name>
    <dbReference type="NCBI Taxonomy" id="3708"/>
    <lineage>
        <taxon>Eukaryota</taxon>
        <taxon>Viridiplantae</taxon>
        <taxon>Streptophyta</taxon>
        <taxon>Embryophyta</taxon>
        <taxon>Tracheophyta</taxon>
        <taxon>Spermatophyta</taxon>
        <taxon>Magnoliopsida</taxon>
        <taxon>eudicotyledons</taxon>
        <taxon>Gunneridae</taxon>
        <taxon>Pentapetalae</taxon>
        <taxon>rosids</taxon>
        <taxon>malvids</taxon>
        <taxon>Brassicales</taxon>
        <taxon>Brassicaceae</taxon>
        <taxon>Brassiceae</taxon>
        <taxon>Brassica</taxon>
    </lineage>
</organism>
<feature type="region of interest" description="Disordered" evidence="1">
    <location>
        <begin position="1"/>
        <end position="41"/>
    </location>
</feature>
<dbReference type="Gramene" id="CDX87953">
    <property type="protein sequence ID" value="CDX87953"/>
    <property type="gene ID" value="GSBRNA2T00147249001"/>
</dbReference>
<gene>
    <name evidence="2" type="ORF">DARMORV10_C03P68620.1</name>
</gene>
<feature type="compositionally biased region" description="Polar residues" evidence="1">
    <location>
        <begin position="1"/>
        <end position="30"/>
    </location>
</feature>
<sequence length="128" mass="13088">MFGSSTIGKSRPPMSTTGEADECSTASTAFEGTLTSSTTTPGFGSSKLEVSTIFFSTLGETGWTLPTAGVPHFDSFIIGDRGFGLLTFGLTASPPSSYVVDATGTTQSGLVPEVAGSVAAAFIPELYR</sequence>
<accession>A0A816IKD2</accession>
<dbReference type="Proteomes" id="UP001295469">
    <property type="component" value="Chromosome C03"/>
</dbReference>
<reference evidence="2" key="1">
    <citation type="submission" date="2021-01" db="EMBL/GenBank/DDBJ databases">
        <authorList>
            <consortium name="Genoscope - CEA"/>
            <person name="William W."/>
        </authorList>
    </citation>
    <scope>NUCLEOTIDE SEQUENCE</scope>
</reference>
<evidence type="ECO:0000256" key="1">
    <source>
        <dbReference type="SAM" id="MobiDB-lite"/>
    </source>
</evidence>